<dbReference type="RefSeq" id="WP_378592826.1">
    <property type="nucleotide sequence ID" value="NZ_JBHSKD010000027.1"/>
</dbReference>
<dbReference type="PROSITE" id="PS51935">
    <property type="entry name" value="NLPC_P60"/>
    <property type="match status" value="1"/>
</dbReference>
<keyword evidence="4" id="KW-0788">Thiol protease</keyword>
<dbReference type="Gene3D" id="3.90.1720.10">
    <property type="entry name" value="endopeptidase domain like (from Nostoc punctiforme)"/>
    <property type="match status" value="1"/>
</dbReference>
<organism evidence="8 9">
    <name type="scientific">Nocardioides taihuensis</name>
    <dbReference type="NCBI Taxonomy" id="1835606"/>
    <lineage>
        <taxon>Bacteria</taxon>
        <taxon>Bacillati</taxon>
        <taxon>Actinomycetota</taxon>
        <taxon>Actinomycetes</taxon>
        <taxon>Propionibacteriales</taxon>
        <taxon>Nocardioidaceae</taxon>
        <taxon>Nocardioides</taxon>
    </lineage>
</organism>
<evidence type="ECO:0000256" key="2">
    <source>
        <dbReference type="ARBA" id="ARBA00022670"/>
    </source>
</evidence>
<evidence type="ECO:0000313" key="8">
    <source>
        <dbReference type="EMBL" id="MFC5178996.1"/>
    </source>
</evidence>
<evidence type="ECO:0000256" key="1">
    <source>
        <dbReference type="ARBA" id="ARBA00007074"/>
    </source>
</evidence>
<keyword evidence="5" id="KW-0175">Coiled coil</keyword>
<dbReference type="InterPro" id="IPR038765">
    <property type="entry name" value="Papain-like_cys_pep_sf"/>
</dbReference>
<evidence type="ECO:0000256" key="4">
    <source>
        <dbReference type="ARBA" id="ARBA00022807"/>
    </source>
</evidence>
<evidence type="ECO:0000313" key="9">
    <source>
        <dbReference type="Proteomes" id="UP001596087"/>
    </source>
</evidence>
<keyword evidence="6" id="KW-0732">Signal</keyword>
<keyword evidence="3" id="KW-0378">Hydrolase</keyword>
<sequence length="332" mass="35318">MLNGRKRLIAAACSIFATVAVLGLVPGSASAEPDVDDVKAQVNRLYHEAEQASERYNDARLELTELKRDLGSLKADERRQDARLSAVREQVRDSVVRQYEGQGMSAVGQVVVSEDPQAFLDKLSTMSAFNDLQSQLFDDYSRELKALDIRHDATAERLAEMAKTKQQLADEKATIDDKLAQAKELLGRLQAAAAPAPAPTTSTSRSSTVRYANVPVSGRAGVAVQYALDQVGDAYVYGATGPDAYDCSGLTMAAWGAAGVSLPHSSSAQYSSGPQVASSDLQPGDLVFYYQPISHVGIYIGNGQIVDAANPSTGVRVAGVFSMPFSGAVRPG</sequence>
<reference evidence="9" key="1">
    <citation type="journal article" date="2019" name="Int. J. Syst. Evol. Microbiol.">
        <title>The Global Catalogue of Microorganisms (GCM) 10K type strain sequencing project: providing services to taxonomists for standard genome sequencing and annotation.</title>
        <authorList>
            <consortium name="The Broad Institute Genomics Platform"/>
            <consortium name="The Broad Institute Genome Sequencing Center for Infectious Disease"/>
            <person name="Wu L."/>
            <person name="Ma J."/>
        </authorList>
    </citation>
    <scope>NUCLEOTIDE SEQUENCE [LARGE SCALE GENOMIC DNA]</scope>
    <source>
        <strain evidence="9">DFY41</strain>
    </source>
</reference>
<dbReference type="EMBL" id="JBHSKD010000027">
    <property type="protein sequence ID" value="MFC5178996.1"/>
    <property type="molecule type" value="Genomic_DNA"/>
</dbReference>
<protein>
    <submittedName>
        <fullName evidence="8">NlpC/P60 family protein</fullName>
    </submittedName>
</protein>
<feature type="domain" description="NlpC/P60" evidence="7">
    <location>
        <begin position="217"/>
        <end position="332"/>
    </location>
</feature>
<feature type="signal peptide" evidence="6">
    <location>
        <begin position="1"/>
        <end position="31"/>
    </location>
</feature>
<dbReference type="Proteomes" id="UP001596087">
    <property type="component" value="Unassembled WGS sequence"/>
</dbReference>
<keyword evidence="2" id="KW-0645">Protease</keyword>
<comment type="similarity">
    <text evidence="1">Belongs to the peptidase C40 family.</text>
</comment>
<name>A0ABW0BNY8_9ACTN</name>
<proteinExistence type="inferred from homology"/>
<dbReference type="Gene3D" id="6.10.250.3150">
    <property type="match status" value="1"/>
</dbReference>
<keyword evidence="9" id="KW-1185">Reference proteome</keyword>
<evidence type="ECO:0000259" key="7">
    <source>
        <dbReference type="PROSITE" id="PS51935"/>
    </source>
</evidence>
<evidence type="ECO:0000256" key="5">
    <source>
        <dbReference type="SAM" id="Coils"/>
    </source>
</evidence>
<comment type="caution">
    <text evidence="8">The sequence shown here is derived from an EMBL/GenBank/DDBJ whole genome shotgun (WGS) entry which is preliminary data.</text>
</comment>
<accession>A0ABW0BNY8</accession>
<evidence type="ECO:0000256" key="6">
    <source>
        <dbReference type="SAM" id="SignalP"/>
    </source>
</evidence>
<dbReference type="Pfam" id="PF00877">
    <property type="entry name" value="NLPC_P60"/>
    <property type="match status" value="1"/>
</dbReference>
<dbReference type="InterPro" id="IPR000064">
    <property type="entry name" value="NLP_P60_dom"/>
</dbReference>
<evidence type="ECO:0000256" key="3">
    <source>
        <dbReference type="ARBA" id="ARBA00022801"/>
    </source>
</evidence>
<dbReference type="SUPFAM" id="SSF54001">
    <property type="entry name" value="Cysteine proteinases"/>
    <property type="match status" value="1"/>
</dbReference>
<gene>
    <name evidence="8" type="ORF">ACFPGP_20100</name>
</gene>
<feature type="chain" id="PRO_5047107233" evidence="6">
    <location>
        <begin position="32"/>
        <end position="332"/>
    </location>
</feature>
<dbReference type="PANTHER" id="PTHR47359">
    <property type="entry name" value="PEPTIDOGLYCAN DL-ENDOPEPTIDASE CWLO"/>
    <property type="match status" value="1"/>
</dbReference>
<feature type="coiled-coil region" evidence="5">
    <location>
        <begin position="35"/>
        <end position="76"/>
    </location>
</feature>
<dbReference type="InterPro" id="IPR051794">
    <property type="entry name" value="PG_Endopeptidase_C40"/>
</dbReference>
<dbReference type="PANTHER" id="PTHR47359:SF3">
    <property type="entry name" value="NLP_P60 DOMAIN-CONTAINING PROTEIN-RELATED"/>
    <property type="match status" value="1"/>
</dbReference>